<keyword evidence="2" id="KW-1185">Reference proteome</keyword>
<protein>
    <submittedName>
        <fullName evidence="1">Uncharacterized protein</fullName>
    </submittedName>
</protein>
<reference evidence="1 2" key="1">
    <citation type="submission" date="2019-07" db="EMBL/GenBank/DDBJ databases">
        <title>R&amp;d 2014.</title>
        <authorList>
            <person name="Klenk H.-P."/>
        </authorList>
    </citation>
    <scope>NUCLEOTIDE SEQUENCE [LARGE SCALE GENOMIC DNA]</scope>
    <source>
        <strain evidence="1 2">DSM 43868</strain>
    </source>
</reference>
<accession>A0A562IIY5</accession>
<dbReference type="EMBL" id="VLKE01000001">
    <property type="protein sequence ID" value="TWH70862.1"/>
    <property type="molecule type" value="Genomic_DNA"/>
</dbReference>
<name>A0A562IIY5_MICOL</name>
<evidence type="ECO:0000313" key="1">
    <source>
        <dbReference type="EMBL" id="TWH70862.1"/>
    </source>
</evidence>
<dbReference type="RefSeq" id="WP_145777052.1">
    <property type="nucleotide sequence ID" value="NZ_VLKE01000001.1"/>
</dbReference>
<sequence>MVARARILAVRLRCPGELGPEADTVRAVVRDLGTDRDDFLARDAALAHLAVTWSAEQPELTVHHDPEVLPGAEPVGAALVRFFELLAERPDIEADRAADLLRATWLRAADVPTTAAPT</sequence>
<gene>
    <name evidence="1" type="ORF">JD77_05887</name>
</gene>
<comment type="caution">
    <text evidence="1">The sequence shown here is derived from an EMBL/GenBank/DDBJ whole genome shotgun (WGS) entry which is preliminary data.</text>
</comment>
<evidence type="ECO:0000313" key="2">
    <source>
        <dbReference type="Proteomes" id="UP000319825"/>
    </source>
</evidence>
<dbReference type="AlphaFoldDB" id="A0A562IIY5"/>
<dbReference type="OrthoDB" id="3872111at2"/>
<dbReference type="Proteomes" id="UP000319825">
    <property type="component" value="Unassembled WGS sequence"/>
</dbReference>
<organism evidence="1 2">
    <name type="scientific">Micromonospora olivasterospora</name>
    <dbReference type="NCBI Taxonomy" id="1880"/>
    <lineage>
        <taxon>Bacteria</taxon>
        <taxon>Bacillati</taxon>
        <taxon>Actinomycetota</taxon>
        <taxon>Actinomycetes</taxon>
        <taxon>Micromonosporales</taxon>
        <taxon>Micromonosporaceae</taxon>
        <taxon>Micromonospora</taxon>
    </lineage>
</organism>
<proteinExistence type="predicted"/>